<reference evidence="1" key="1">
    <citation type="submission" date="2023-10" db="EMBL/GenBank/DDBJ databases">
        <authorList>
            <person name="Rodriguez Cubillos JULIANA M."/>
            <person name="De Vega J."/>
        </authorList>
    </citation>
    <scope>NUCLEOTIDE SEQUENCE</scope>
</reference>
<protein>
    <submittedName>
        <fullName evidence="1">Uncharacterized protein</fullName>
    </submittedName>
</protein>
<keyword evidence="2" id="KW-1185">Reference proteome</keyword>
<sequence length="581" mass="65362">MKVGFNGLKGKEISLISIVLMCATIILWSWEKTPGLTTYIPPQTPLQFSSDSSSSGNEPDTLIHVAEHDSLTPNKKTTDELEEQDLDLASQTISADSSSSVNAPDTHIHVAEHDSLMSNKKTTDELDKQDLDLASQTISAHSSSEKSMGESNTRTTSHTEQTLSRVSGEETKHKRDLEVGKSHGVQTPFSLTTSEVKSNEDKVEKNSKQEEPKIDLVINIPQKTSLPVRKESWNNDTENKDCNYAKGKWVPDNKRPLYSGFRCKQWLSAMWACRMMQRTDFTYENLRWQPKDCQMEEFEGSKFLRRMQNKTLAFVGDSLGRQQFQSLMCMVTGGKETNDVEDVGKEYGLVVADGSARPNGWAYRFSSTKTTILYYWSASLCDVEPIDVKNPNTDYAMHLDRPPAFLRQFIHKFDVLVLNTGHHWNRGKLNGNRWVMHVGGVPNTDRKLAVIWAAKNLTIRSVVSWVDTQLPKYPGLKAFFRTLSPRHFFGGEWNTGGSCDNTKPMSVGKELLEEESSDQVTASAVKGTRVKLLDITGPSQLRDEGHISRYSLTAKPGVQDCLHWCLPGVPDTWNEMLFAQI</sequence>
<proteinExistence type="predicted"/>
<dbReference type="EMBL" id="CASHSV030000109">
    <property type="protein sequence ID" value="CAJ2649972.1"/>
    <property type="molecule type" value="Genomic_DNA"/>
</dbReference>
<evidence type="ECO:0000313" key="1">
    <source>
        <dbReference type="EMBL" id="CAJ2649972.1"/>
    </source>
</evidence>
<name>A0ACB0JXY2_TRIPR</name>
<comment type="caution">
    <text evidence="1">The sequence shown here is derived from an EMBL/GenBank/DDBJ whole genome shotgun (WGS) entry which is preliminary data.</text>
</comment>
<evidence type="ECO:0000313" key="2">
    <source>
        <dbReference type="Proteomes" id="UP001177021"/>
    </source>
</evidence>
<dbReference type="Proteomes" id="UP001177021">
    <property type="component" value="Unassembled WGS sequence"/>
</dbReference>
<organism evidence="1 2">
    <name type="scientific">Trifolium pratense</name>
    <name type="common">Red clover</name>
    <dbReference type="NCBI Taxonomy" id="57577"/>
    <lineage>
        <taxon>Eukaryota</taxon>
        <taxon>Viridiplantae</taxon>
        <taxon>Streptophyta</taxon>
        <taxon>Embryophyta</taxon>
        <taxon>Tracheophyta</taxon>
        <taxon>Spermatophyta</taxon>
        <taxon>Magnoliopsida</taxon>
        <taxon>eudicotyledons</taxon>
        <taxon>Gunneridae</taxon>
        <taxon>Pentapetalae</taxon>
        <taxon>rosids</taxon>
        <taxon>fabids</taxon>
        <taxon>Fabales</taxon>
        <taxon>Fabaceae</taxon>
        <taxon>Papilionoideae</taxon>
        <taxon>50 kb inversion clade</taxon>
        <taxon>NPAAA clade</taxon>
        <taxon>Hologalegina</taxon>
        <taxon>IRL clade</taxon>
        <taxon>Trifolieae</taxon>
        <taxon>Trifolium</taxon>
    </lineage>
</organism>
<gene>
    <name evidence="1" type="ORF">MILVUS5_LOCUS17940</name>
</gene>
<accession>A0ACB0JXY2</accession>